<evidence type="ECO:0000313" key="2">
    <source>
        <dbReference type="Proteomes" id="UP000251993"/>
    </source>
</evidence>
<protein>
    <recommendedName>
        <fullName evidence="3">DUF3574 domain-containing protein</fullName>
    </recommendedName>
</protein>
<organism evidence="1 2">
    <name type="scientific">Runella rosea</name>
    <dbReference type="NCBI Taxonomy" id="2259595"/>
    <lineage>
        <taxon>Bacteria</taxon>
        <taxon>Pseudomonadati</taxon>
        <taxon>Bacteroidota</taxon>
        <taxon>Cytophagia</taxon>
        <taxon>Cytophagales</taxon>
        <taxon>Spirosomataceae</taxon>
        <taxon>Runella</taxon>
    </lineage>
</organism>
<evidence type="ECO:0008006" key="3">
    <source>
        <dbReference type="Google" id="ProtNLM"/>
    </source>
</evidence>
<proteinExistence type="predicted"/>
<accession>A0A344TPV9</accession>
<gene>
    <name evidence="1" type="ORF">DR864_24570</name>
</gene>
<dbReference type="Proteomes" id="UP000251993">
    <property type="component" value="Chromosome"/>
</dbReference>
<reference evidence="1 2" key="1">
    <citation type="submission" date="2018-07" db="EMBL/GenBank/DDBJ databases">
        <title>Genome sequencing of Runella.</title>
        <authorList>
            <person name="Baek M.-G."/>
            <person name="Yi H."/>
        </authorList>
    </citation>
    <scope>NUCLEOTIDE SEQUENCE [LARGE SCALE GENOMIC DNA]</scope>
    <source>
        <strain evidence="1 2">HYN0085</strain>
    </source>
</reference>
<sequence length="221" mass="25171">MLTLSHRVTSARSKTSPTFYFTSGERFSHPSINALPPFFLHFIWVFAHLTFIRFGSSISSYNFVSSKQPKTDNRYEVFLSVMKTVHLNIPRSNRTTTLIFSLLLLTLTSCTVFKGEKMTKTELYFGLSKPDGSMISSNAWQAFADTVIAKTFTEGSTIIDGQGQWLGHNGKLVSEPSKILIVLSKLTPERSQQIESIREKYKKYYQQEAVMRVDEQLKVAF</sequence>
<name>A0A344TPV9_9BACT</name>
<dbReference type="KEGG" id="run:DR864_24570"/>
<evidence type="ECO:0000313" key="1">
    <source>
        <dbReference type="EMBL" id="AXE20680.1"/>
    </source>
</evidence>
<dbReference type="OrthoDB" id="794286at2"/>
<dbReference type="AlphaFoldDB" id="A0A344TPV9"/>
<dbReference type="Pfam" id="PF12098">
    <property type="entry name" value="DUF3574"/>
    <property type="match status" value="1"/>
</dbReference>
<dbReference type="EMBL" id="CP030850">
    <property type="protein sequence ID" value="AXE20680.1"/>
    <property type="molecule type" value="Genomic_DNA"/>
</dbReference>
<dbReference type="InterPro" id="IPR021957">
    <property type="entry name" value="DUF3574"/>
</dbReference>
<keyword evidence="2" id="KW-1185">Reference proteome</keyword>